<evidence type="ECO:0000313" key="1">
    <source>
        <dbReference type="EMBL" id="MBR8463202.1"/>
    </source>
</evidence>
<dbReference type="Proteomes" id="UP000682951">
    <property type="component" value="Unassembled WGS sequence"/>
</dbReference>
<gene>
    <name evidence="1" type="ORF">KDD93_01255</name>
</gene>
<sequence>MVKFLTFLAIFCINFYANELNTSAVNNANIISHELGINKMSVKFVTSDSVSPKLFIKAIEHSLNKISVSIESVDEFINLDVISYLVEVEAQNSINVAMIQNALSKNGLNTTNTSFQNGRVVLNLDAKNINIKGDAEAIDGKVRLTRSNVPYLLNVRNFNKAQIVSDEPNTWIPLIRLYDKNFNKVAKLQEFSIHSNYDVNLSGARYMLLGDNISMNNIKNEIVVKLIK</sequence>
<protein>
    <recommendedName>
        <fullName evidence="3">Periplasmic protein</fullName>
    </recommendedName>
</protein>
<organism evidence="1 2">
    <name type="scientific">Campylobacter anatolicus</name>
    <dbReference type="NCBI Taxonomy" id="2829105"/>
    <lineage>
        <taxon>Bacteria</taxon>
        <taxon>Pseudomonadati</taxon>
        <taxon>Campylobacterota</taxon>
        <taxon>Epsilonproteobacteria</taxon>
        <taxon>Campylobacterales</taxon>
        <taxon>Campylobacteraceae</taxon>
        <taxon>Campylobacter</taxon>
    </lineage>
</organism>
<accession>A0ABS5HGH9</accession>
<evidence type="ECO:0008006" key="3">
    <source>
        <dbReference type="Google" id="ProtNLM"/>
    </source>
</evidence>
<comment type="caution">
    <text evidence="1">The sequence shown here is derived from an EMBL/GenBank/DDBJ whole genome shotgun (WGS) entry which is preliminary data.</text>
</comment>
<name>A0ABS5HGH9_9BACT</name>
<reference evidence="1 2" key="1">
    <citation type="submission" date="2021-04" db="EMBL/GenBank/DDBJ databases">
        <title>Molecular and phenotypic characterization and identification of bacterial isolates recovered from the Anatolian ground squirrels (Spermophilus xanthoprymnus) and which have the potential to form a new species in the Campylobacter genus.</title>
        <authorList>
            <person name="Aydin F."/>
            <person name="Abay S."/>
            <person name="Kayman T."/>
            <person name="Karakaya E."/>
            <person name="Mustak H.K."/>
            <person name="Mustak I.B."/>
            <person name="Bilgin N."/>
            <person name="Duzler A."/>
            <person name="Sahin O."/>
            <person name="Guran O."/>
            <person name="Saticioglu I.B."/>
        </authorList>
    </citation>
    <scope>NUCLEOTIDE SEQUENCE [LARGE SCALE GENOMIC DNA]</scope>
    <source>
        <strain evidence="2">faydin-G24</strain>
    </source>
</reference>
<proteinExistence type="predicted"/>
<dbReference type="EMBL" id="JAGSSW010000001">
    <property type="protein sequence ID" value="MBR8463202.1"/>
    <property type="molecule type" value="Genomic_DNA"/>
</dbReference>
<keyword evidence="2" id="KW-1185">Reference proteome</keyword>
<dbReference type="RefSeq" id="WP_212141425.1">
    <property type="nucleotide sequence ID" value="NZ_JAGSSW010000001.1"/>
</dbReference>
<evidence type="ECO:0000313" key="2">
    <source>
        <dbReference type="Proteomes" id="UP000682951"/>
    </source>
</evidence>